<reference evidence="3" key="1">
    <citation type="submission" date="2023-01" db="EMBL/GenBank/DDBJ databases">
        <authorList>
            <person name="Van Ghelder C."/>
            <person name="Rancurel C."/>
        </authorList>
    </citation>
    <scope>NUCLEOTIDE SEQUENCE</scope>
    <source>
        <strain evidence="3">CNCM I-4278</strain>
    </source>
</reference>
<sequence>MESYTTATITPYPLSTPTAALPTHIPELSIRNITAKRTENLPPPPSKEQVRKNIRRLAIGLGLLSLVIFIVFCAWSVFQLYRGRKEARKQKTRNKDIEMASGQRNTVTPAAARVNGSTAPLNGKDSDFTEVDIDSPDREEERSGMRVPSSARVNVHGVNFDVVDVSALQHGGQKSSEGWEDRLNALLGR</sequence>
<dbReference type="EMBL" id="CAOQHR010000001">
    <property type="protein sequence ID" value="CAI6229502.1"/>
    <property type="molecule type" value="Genomic_DNA"/>
</dbReference>
<keyword evidence="4" id="KW-1185">Reference proteome</keyword>
<evidence type="ECO:0000313" key="3">
    <source>
        <dbReference type="EMBL" id="CAI6229502.1"/>
    </source>
</evidence>
<name>A0A9W4U0F0_9PLEO</name>
<evidence type="ECO:0000313" key="4">
    <source>
        <dbReference type="Proteomes" id="UP001152607"/>
    </source>
</evidence>
<gene>
    <name evidence="3" type="ORF">PDIGIT_LOCUS159</name>
</gene>
<feature type="region of interest" description="Disordered" evidence="1">
    <location>
        <begin position="102"/>
        <end position="148"/>
    </location>
</feature>
<organism evidence="3 4">
    <name type="scientific">Periconia digitata</name>
    <dbReference type="NCBI Taxonomy" id="1303443"/>
    <lineage>
        <taxon>Eukaryota</taxon>
        <taxon>Fungi</taxon>
        <taxon>Dikarya</taxon>
        <taxon>Ascomycota</taxon>
        <taxon>Pezizomycotina</taxon>
        <taxon>Dothideomycetes</taxon>
        <taxon>Pleosporomycetidae</taxon>
        <taxon>Pleosporales</taxon>
        <taxon>Massarineae</taxon>
        <taxon>Periconiaceae</taxon>
        <taxon>Periconia</taxon>
    </lineage>
</organism>
<evidence type="ECO:0000256" key="1">
    <source>
        <dbReference type="SAM" id="MobiDB-lite"/>
    </source>
</evidence>
<keyword evidence="2" id="KW-0812">Transmembrane</keyword>
<accession>A0A9W4U0F0</accession>
<dbReference type="AlphaFoldDB" id="A0A9W4U0F0"/>
<evidence type="ECO:0000256" key="2">
    <source>
        <dbReference type="SAM" id="Phobius"/>
    </source>
</evidence>
<protein>
    <submittedName>
        <fullName evidence="3">Uncharacterized protein</fullName>
    </submittedName>
</protein>
<feature type="transmembrane region" description="Helical" evidence="2">
    <location>
        <begin position="57"/>
        <end position="81"/>
    </location>
</feature>
<dbReference type="Proteomes" id="UP001152607">
    <property type="component" value="Unassembled WGS sequence"/>
</dbReference>
<proteinExistence type="predicted"/>
<feature type="compositionally biased region" description="Basic and acidic residues" evidence="1">
    <location>
        <begin position="135"/>
        <end position="144"/>
    </location>
</feature>
<comment type="caution">
    <text evidence="3">The sequence shown here is derived from an EMBL/GenBank/DDBJ whole genome shotgun (WGS) entry which is preliminary data.</text>
</comment>
<keyword evidence="2" id="KW-1133">Transmembrane helix</keyword>
<keyword evidence="2" id="KW-0472">Membrane</keyword>